<comment type="caution">
    <text evidence="1">The sequence shown here is derived from an EMBL/GenBank/DDBJ whole genome shotgun (WGS) entry which is preliminary data.</text>
</comment>
<dbReference type="AlphaFoldDB" id="A0A0G0ZBB9"/>
<feature type="non-terminal residue" evidence="1">
    <location>
        <position position="1"/>
    </location>
</feature>
<evidence type="ECO:0000313" key="2">
    <source>
        <dbReference type="Proteomes" id="UP000034371"/>
    </source>
</evidence>
<dbReference type="EMBL" id="LCBY01000088">
    <property type="protein sequence ID" value="KKS19356.1"/>
    <property type="molecule type" value="Genomic_DNA"/>
</dbReference>
<proteinExistence type="predicted"/>
<accession>A0A0G0ZBB9</accession>
<name>A0A0G0ZBB9_9BACT</name>
<protein>
    <submittedName>
        <fullName evidence="1">Uncharacterized protein</fullName>
    </submittedName>
</protein>
<reference evidence="1 2" key="1">
    <citation type="journal article" date="2015" name="Nature">
        <title>rRNA introns, odd ribosomes, and small enigmatic genomes across a large radiation of phyla.</title>
        <authorList>
            <person name="Brown C.T."/>
            <person name="Hug L.A."/>
            <person name="Thomas B.C."/>
            <person name="Sharon I."/>
            <person name="Castelle C.J."/>
            <person name="Singh A."/>
            <person name="Wilkins M.J."/>
            <person name="Williams K.H."/>
            <person name="Banfield J.F."/>
        </authorList>
    </citation>
    <scope>NUCLEOTIDE SEQUENCE [LARGE SCALE GENOMIC DNA]</scope>
</reference>
<sequence length="76" mass="9047">NERNAWAFALKKARWLERTYGISILKKMGGNKKVFDFVNGFLNTYEQIYLDELYNIDIFTKEQMEQLFADLDKSSQ</sequence>
<dbReference type="Proteomes" id="UP000034371">
    <property type="component" value="Unassembled WGS sequence"/>
</dbReference>
<gene>
    <name evidence="1" type="ORF">UU78_C0088G0009</name>
</gene>
<evidence type="ECO:0000313" key="1">
    <source>
        <dbReference type="EMBL" id="KKS19356.1"/>
    </source>
</evidence>
<organism evidence="1 2">
    <name type="scientific">Candidatus Roizmanbacteria bacterium GW2011_GWC2_41_7</name>
    <dbReference type="NCBI Taxonomy" id="1618487"/>
    <lineage>
        <taxon>Bacteria</taxon>
        <taxon>Candidatus Roizmaniibacteriota</taxon>
    </lineage>
</organism>